<dbReference type="PRINTS" id="PR00722">
    <property type="entry name" value="CHYMOTRYPSIN"/>
</dbReference>
<dbReference type="SMART" id="SM00020">
    <property type="entry name" value="Tryp_SPc"/>
    <property type="match status" value="1"/>
</dbReference>
<dbReference type="PROSITE" id="PS50240">
    <property type="entry name" value="TRYPSIN_DOM"/>
    <property type="match status" value="1"/>
</dbReference>
<dbReference type="InterPro" id="IPR009003">
    <property type="entry name" value="Peptidase_S1_PA"/>
</dbReference>
<evidence type="ECO:0000256" key="1">
    <source>
        <dbReference type="ARBA" id="ARBA00023157"/>
    </source>
</evidence>
<dbReference type="InterPro" id="IPR051487">
    <property type="entry name" value="Ser/Thr_Proteases_Immune/Dev"/>
</dbReference>
<proteinExistence type="inferred from homology"/>
<dbReference type="InterPro" id="IPR001314">
    <property type="entry name" value="Peptidase_S1A"/>
</dbReference>
<accession>A0A8T0FF54</accession>
<dbReference type="GO" id="GO:0006508">
    <property type="term" value="P:proteolysis"/>
    <property type="evidence" value="ECO:0007669"/>
    <property type="project" value="UniProtKB-KW"/>
</dbReference>
<evidence type="ECO:0000313" key="5">
    <source>
        <dbReference type="Proteomes" id="UP000807504"/>
    </source>
</evidence>
<evidence type="ECO:0000256" key="2">
    <source>
        <dbReference type="ARBA" id="ARBA00024195"/>
    </source>
</evidence>
<dbReference type="Proteomes" id="UP000807504">
    <property type="component" value="Unassembled WGS sequence"/>
</dbReference>
<organism evidence="4 5">
    <name type="scientific">Argiope bruennichi</name>
    <name type="common">Wasp spider</name>
    <name type="synonym">Aranea bruennichi</name>
    <dbReference type="NCBI Taxonomy" id="94029"/>
    <lineage>
        <taxon>Eukaryota</taxon>
        <taxon>Metazoa</taxon>
        <taxon>Ecdysozoa</taxon>
        <taxon>Arthropoda</taxon>
        <taxon>Chelicerata</taxon>
        <taxon>Arachnida</taxon>
        <taxon>Araneae</taxon>
        <taxon>Araneomorphae</taxon>
        <taxon>Entelegynae</taxon>
        <taxon>Araneoidea</taxon>
        <taxon>Araneidae</taxon>
        <taxon>Argiope</taxon>
    </lineage>
</organism>
<dbReference type="AlphaFoldDB" id="A0A8T0FF54"/>
<dbReference type="PANTHER" id="PTHR24256">
    <property type="entry name" value="TRYPTASE-RELATED"/>
    <property type="match status" value="1"/>
</dbReference>
<comment type="caution">
    <text evidence="4">The sequence shown here is derived from an EMBL/GenBank/DDBJ whole genome shotgun (WGS) entry which is preliminary data.</text>
</comment>
<keyword evidence="5" id="KW-1185">Reference proteome</keyword>
<dbReference type="InterPro" id="IPR001254">
    <property type="entry name" value="Trypsin_dom"/>
</dbReference>
<protein>
    <submittedName>
        <fullName evidence="4">Melanization protease 1 like protein</fullName>
    </submittedName>
</protein>
<evidence type="ECO:0000259" key="3">
    <source>
        <dbReference type="PROSITE" id="PS50240"/>
    </source>
</evidence>
<gene>
    <name evidence="4" type="ORF">HNY73_007033</name>
</gene>
<dbReference type="GO" id="GO:0004252">
    <property type="term" value="F:serine-type endopeptidase activity"/>
    <property type="evidence" value="ECO:0007669"/>
    <property type="project" value="InterPro"/>
</dbReference>
<dbReference type="CDD" id="cd00190">
    <property type="entry name" value="Tryp_SPc"/>
    <property type="match status" value="1"/>
</dbReference>
<comment type="similarity">
    <text evidence="2">Belongs to the peptidase S1 family. CLIP subfamily.</text>
</comment>
<sequence>MTSQGLRKMVAKFEVTGFVSVAPRWERKSALIETDRAVALAVEKATMESTYGTCSLGEKQDESSKREEQKECRKCGRRIPSLEGSRGNDRIIDGRQVKPVSKYPWVVKLDADRDCAGSIISKKYILTSAFCFTKEEADHNQECMNLTVPSQCFIEKSQMKIRLPWRDSSRFRQTLEADELLPHPEYYHVCKQNDIGLIRVAQGIECNSFKQPICLPTDDNKNFRNKLIITGWGQTTPDGIIGSKVLREGEMKQVNTRRCIQEYKCFQLNITMIVCAVGTHKQQTPCKGDSGGATFAGFNRAYYAVGLTTLSHTTPCQPSKSIAYTRVSAYINWIKQYVEELPKPYKYFVQVEELEIDTEPFEVPEPPKNKDSP</sequence>
<dbReference type="SUPFAM" id="SSF50494">
    <property type="entry name" value="Trypsin-like serine proteases"/>
    <property type="match status" value="1"/>
</dbReference>
<dbReference type="EMBL" id="JABXBU010000012">
    <property type="protein sequence ID" value="KAF8789055.1"/>
    <property type="molecule type" value="Genomic_DNA"/>
</dbReference>
<reference evidence="4" key="2">
    <citation type="submission" date="2020-06" db="EMBL/GenBank/DDBJ databases">
        <authorList>
            <person name="Sheffer M."/>
        </authorList>
    </citation>
    <scope>NUCLEOTIDE SEQUENCE</scope>
</reference>
<evidence type="ECO:0000313" key="4">
    <source>
        <dbReference type="EMBL" id="KAF8789055.1"/>
    </source>
</evidence>
<name>A0A8T0FF54_ARGBR</name>
<feature type="domain" description="Peptidase S1" evidence="3">
    <location>
        <begin position="91"/>
        <end position="339"/>
    </location>
</feature>
<reference evidence="4" key="1">
    <citation type="journal article" date="2020" name="bioRxiv">
        <title>Chromosome-level reference genome of the European wasp spider Argiope bruennichi: a resource for studies on range expansion and evolutionary adaptation.</title>
        <authorList>
            <person name="Sheffer M.M."/>
            <person name="Hoppe A."/>
            <person name="Krehenwinkel H."/>
            <person name="Uhl G."/>
            <person name="Kuss A.W."/>
            <person name="Jensen L."/>
            <person name="Jensen C."/>
            <person name="Gillespie R.G."/>
            <person name="Hoff K.J."/>
            <person name="Prost S."/>
        </authorList>
    </citation>
    <scope>NUCLEOTIDE SEQUENCE</scope>
</reference>
<keyword evidence="4" id="KW-0645">Protease</keyword>
<dbReference type="InterPro" id="IPR043504">
    <property type="entry name" value="Peptidase_S1_PA_chymotrypsin"/>
</dbReference>
<dbReference type="Gene3D" id="2.40.10.10">
    <property type="entry name" value="Trypsin-like serine proteases"/>
    <property type="match status" value="1"/>
</dbReference>
<keyword evidence="4" id="KW-0378">Hydrolase</keyword>
<keyword evidence="1" id="KW-1015">Disulfide bond</keyword>
<dbReference type="Pfam" id="PF00089">
    <property type="entry name" value="Trypsin"/>
    <property type="match status" value="1"/>
</dbReference>